<evidence type="ECO:0000313" key="2">
    <source>
        <dbReference type="EMBL" id="GBP42854.1"/>
    </source>
</evidence>
<feature type="region of interest" description="Disordered" evidence="1">
    <location>
        <begin position="1"/>
        <end position="21"/>
    </location>
</feature>
<proteinExistence type="predicted"/>
<dbReference type="EMBL" id="BGZK01000425">
    <property type="protein sequence ID" value="GBP42854.1"/>
    <property type="molecule type" value="Genomic_DNA"/>
</dbReference>
<reference evidence="2 3" key="1">
    <citation type="journal article" date="2019" name="Commun. Biol.">
        <title>The bagworm genome reveals a unique fibroin gene that provides high tensile strength.</title>
        <authorList>
            <person name="Kono N."/>
            <person name="Nakamura H."/>
            <person name="Ohtoshi R."/>
            <person name="Tomita M."/>
            <person name="Numata K."/>
            <person name="Arakawa K."/>
        </authorList>
    </citation>
    <scope>NUCLEOTIDE SEQUENCE [LARGE SCALE GENOMIC DNA]</scope>
</reference>
<protein>
    <submittedName>
        <fullName evidence="2">Uncharacterized protein</fullName>
    </submittedName>
</protein>
<dbReference type="AlphaFoldDB" id="A0A4C1VY49"/>
<evidence type="ECO:0000313" key="3">
    <source>
        <dbReference type="Proteomes" id="UP000299102"/>
    </source>
</evidence>
<feature type="compositionally biased region" description="Gly residues" evidence="1">
    <location>
        <begin position="1"/>
        <end position="18"/>
    </location>
</feature>
<sequence>MSHMGVLGGGGFRGGRGGRLSPPGNCMFKIYSPVTDGRTDSGTLEIGPRWHPSDLVDYSPPSPCSHSSLASPSIHHSQIQEAWNALETPLEPRVTMGGDDHLLTLW</sequence>
<dbReference type="Proteomes" id="UP000299102">
    <property type="component" value="Unassembled WGS sequence"/>
</dbReference>
<comment type="caution">
    <text evidence="2">The sequence shown here is derived from an EMBL/GenBank/DDBJ whole genome shotgun (WGS) entry which is preliminary data.</text>
</comment>
<name>A0A4C1VY49_EUMVA</name>
<keyword evidence="3" id="KW-1185">Reference proteome</keyword>
<gene>
    <name evidence="2" type="ORF">EVAR_27207_1</name>
</gene>
<evidence type="ECO:0000256" key="1">
    <source>
        <dbReference type="SAM" id="MobiDB-lite"/>
    </source>
</evidence>
<organism evidence="2 3">
    <name type="scientific">Eumeta variegata</name>
    <name type="common">Bagworm moth</name>
    <name type="synonym">Eumeta japonica</name>
    <dbReference type="NCBI Taxonomy" id="151549"/>
    <lineage>
        <taxon>Eukaryota</taxon>
        <taxon>Metazoa</taxon>
        <taxon>Ecdysozoa</taxon>
        <taxon>Arthropoda</taxon>
        <taxon>Hexapoda</taxon>
        <taxon>Insecta</taxon>
        <taxon>Pterygota</taxon>
        <taxon>Neoptera</taxon>
        <taxon>Endopterygota</taxon>
        <taxon>Lepidoptera</taxon>
        <taxon>Glossata</taxon>
        <taxon>Ditrysia</taxon>
        <taxon>Tineoidea</taxon>
        <taxon>Psychidae</taxon>
        <taxon>Oiketicinae</taxon>
        <taxon>Eumeta</taxon>
    </lineage>
</organism>
<accession>A0A4C1VY49</accession>